<dbReference type="EMBL" id="BIFR01000002">
    <property type="protein sequence ID" value="GCE15676.1"/>
    <property type="molecule type" value="Genomic_DNA"/>
</dbReference>
<comment type="caution">
    <text evidence="1">The sequence shown here is derived from an EMBL/GenBank/DDBJ whole genome shotgun (WGS) entry which is preliminary data.</text>
</comment>
<keyword evidence="2" id="KW-1185">Reference proteome</keyword>
<gene>
    <name evidence="1" type="ORF">KTT_55350</name>
</gene>
<name>A0A402A9J3_9CHLR</name>
<accession>A0A402A9J3</accession>
<sequence>MLKMVYTWSICFLTGKQKVGKHGWRRIPKSRELAEIAVEHMPVELLKERLKRSSVRIDGMCKNLGDAVESYLKRQSLSIPVPSAPVPTSERQRLHYHG</sequence>
<dbReference type="AlphaFoldDB" id="A0A402A9J3"/>
<protein>
    <submittedName>
        <fullName evidence="1">Uncharacterized protein</fullName>
    </submittedName>
</protein>
<dbReference type="Proteomes" id="UP000287352">
    <property type="component" value="Unassembled WGS sequence"/>
</dbReference>
<reference evidence="2" key="1">
    <citation type="submission" date="2018-12" db="EMBL/GenBank/DDBJ databases">
        <title>Tengunoibacter tsumagoiensis gen. nov., sp. nov., Dictyobacter kobayashii sp. nov., D. alpinus sp. nov., and D. joshuensis sp. nov. and description of Dictyobacteraceae fam. nov. within the order Ktedonobacterales isolated from Tengu-no-mugimeshi.</title>
        <authorList>
            <person name="Wang C.M."/>
            <person name="Zheng Y."/>
            <person name="Sakai Y."/>
            <person name="Toyoda A."/>
            <person name="Minakuchi Y."/>
            <person name="Abe K."/>
            <person name="Yokota A."/>
            <person name="Yabe S."/>
        </authorList>
    </citation>
    <scope>NUCLEOTIDE SEQUENCE [LARGE SCALE GENOMIC DNA]</scope>
    <source>
        <strain evidence="2">Uno3</strain>
    </source>
</reference>
<organism evidence="1 2">
    <name type="scientific">Tengunoibacter tsumagoiensis</name>
    <dbReference type="NCBI Taxonomy" id="2014871"/>
    <lineage>
        <taxon>Bacteria</taxon>
        <taxon>Bacillati</taxon>
        <taxon>Chloroflexota</taxon>
        <taxon>Ktedonobacteria</taxon>
        <taxon>Ktedonobacterales</taxon>
        <taxon>Dictyobacteraceae</taxon>
        <taxon>Tengunoibacter</taxon>
    </lineage>
</organism>
<evidence type="ECO:0000313" key="2">
    <source>
        <dbReference type="Proteomes" id="UP000287352"/>
    </source>
</evidence>
<proteinExistence type="predicted"/>
<evidence type="ECO:0000313" key="1">
    <source>
        <dbReference type="EMBL" id="GCE15676.1"/>
    </source>
</evidence>